<accession>A0A4Z1FUQ5</accession>
<evidence type="ECO:0000313" key="3">
    <source>
        <dbReference type="Proteomes" id="UP000297910"/>
    </source>
</evidence>
<reference evidence="2 3" key="1">
    <citation type="submission" date="2017-12" db="EMBL/GenBank/DDBJ databases">
        <title>Comparative genomics of Botrytis spp.</title>
        <authorList>
            <person name="Valero-Jimenez C.A."/>
            <person name="Tapia P."/>
            <person name="Veloso J."/>
            <person name="Silva-Moreno E."/>
            <person name="Staats M."/>
            <person name="Valdes J.H."/>
            <person name="Van Kan J.A.L."/>
        </authorList>
    </citation>
    <scope>NUCLEOTIDE SEQUENCE [LARGE SCALE GENOMIC DNA]</scope>
    <source>
        <strain evidence="2 3">Bp0003</strain>
    </source>
</reference>
<name>A0A4Z1FUQ5_9HELO</name>
<evidence type="ECO:0000256" key="1">
    <source>
        <dbReference type="SAM" id="MobiDB-lite"/>
    </source>
</evidence>
<dbReference type="AlphaFoldDB" id="A0A4Z1FUQ5"/>
<sequence length="474" mass="54092">MSSSTGVTGALSQKEKREQKRAWIRLQQRDQSIEISPACGGIYWTEPIERHTTTEGILIIIQFKLLQGFSAAPYDTGEQKQRKKKRSSAYSSSPTMRSNGPPNKLEVSMFKFDSGTFDSAGKKFLEGWIAWQSRWREEGVEASDLIPAAVEGQDKIFLFQTYDSAFGTKPIESLASLLQRVPPRHHKETLVTTEKYHDSKHIESVYSAAVGNCQYPAPRSTHMKMGSFHESIFLGPGREVSTRRLSIGNSILEILVGLQERMSKHVGLGYRKSKKREDAYYRQQNFTPSNGSSPPGRIRYENWGTHEGPWSVQFWIPLFFKSTQRRISNNGSHDMATERDWASLLRDDPPDPFSVPDTGSVTVKQAGRNIHYFFHEYPPPPPTSDTKTGNNQTPTRSYFTTITMWRSMDAMREWYTEYAANCDDYERLGHPLDQMRVFCENIRRVDSKGFDMVGGFYESIEPPPPASYSSSWPR</sequence>
<gene>
    <name evidence="2" type="ORF">BPAE_0026g00340</name>
</gene>
<dbReference type="EMBL" id="PQXI01000026">
    <property type="protein sequence ID" value="TGO28544.1"/>
    <property type="molecule type" value="Genomic_DNA"/>
</dbReference>
<feature type="region of interest" description="Disordered" evidence="1">
    <location>
        <begin position="76"/>
        <end position="104"/>
    </location>
</feature>
<proteinExistence type="predicted"/>
<protein>
    <submittedName>
        <fullName evidence="2">Uncharacterized protein</fullName>
    </submittedName>
</protein>
<evidence type="ECO:0000313" key="2">
    <source>
        <dbReference type="EMBL" id="TGO28544.1"/>
    </source>
</evidence>
<keyword evidence="3" id="KW-1185">Reference proteome</keyword>
<organism evidence="2 3">
    <name type="scientific">Botrytis paeoniae</name>
    <dbReference type="NCBI Taxonomy" id="278948"/>
    <lineage>
        <taxon>Eukaryota</taxon>
        <taxon>Fungi</taxon>
        <taxon>Dikarya</taxon>
        <taxon>Ascomycota</taxon>
        <taxon>Pezizomycotina</taxon>
        <taxon>Leotiomycetes</taxon>
        <taxon>Helotiales</taxon>
        <taxon>Sclerotiniaceae</taxon>
        <taxon>Botrytis</taxon>
    </lineage>
</organism>
<comment type="caution">
    <text evidence="2">The sequence shown here is derived from an EMBL/GenBank/DDBJ whole genome shotgun (WGS) entry which is preliminary data.</text>
</comment>
<dbReference type="Proteomes" id="UP000297910">
    <property type="component" value="Unassembled WGS sequence"/>
</dbReference>